<dbReference type="GO" id="GO:0009117">
    <property type="term" value="P:nucleotide metabolic process"/>
    <property type="evidence" value="ECO:0007669"/>
    <property type="project" value="TreeGrafter"/>
</dbReference>
<dbReference type="SUPFAM" id="SSF54197">
    <property type="entry name" value="HIT-like"/>
    <property type="match status" value="1"/>
</dbReference>
<feature type="active site" description="Tele-AMP-histidine intermediate" evidence="1">
    <location>
        <position position="106"/>
    </location>
</feature>
<dbReference type="AlphaFoldDB" id="A0AAJ1MNV4"/>
<evidence type="ECO:0000259" key="4">
    <source>
        <dbReference type="PROSITE" id="PS51084"/>
    </source>
</evidence>
<dbReference type="PANTHER" id="PTHR46648:SF1">
    <property type="entry name" value="ADENOSINE 5'-MONOPHOSPHORAMIDASE HNT1"/>
    <property type="match status" value="1"/>
</dbReference>
<dbReference type="InterPro" id="IPR036265">
    <property type="entry name" value="HIT-like_sf"/>
</dbReference>
<dbReference type="GO" id="GO:0003824">
    <property type="term" value="F:catalytic activity"/>
    <property type="evidence" value="ECO:0007669"/>
    <property type="project" value="InterPro"/>
</dbReference>
<gene>
    <name evidence="5" type="ORF">PQJ61_08860</name>
</gene>
<sequence>MLDNDCIFCKMIRKEIPATVIYEDDLVLAFMDAMPINPGHSLIIPKQHQQFISDIDSEYAARMFEVARRIDSAIRESAALGGLKCEALNLMISDGPAASQEVYHTHLHVIPRWIGDGVHFQFPNKPKGLLGGDELAFSAEEIKKNLKGL</sequence>
<dbReference type="Proteomes" id="UP001221217">
    <property type="component" value="Unassembled WGS sequence"/>
</dbReference>
<dbReference type="Pfam" id="PF01230">
    <property type="entry name" value="HIT"/>
    <property type="match status" value="1"/>
</dbReference>
<dbReference type="Gene3D" id="3.30.428.10">
    <property type="entry name" value="HIT-like"/>
    <property type="match status" value="1"/>
</dbReference>
<evidence type="ECO:0000313" key="5">
    <source>
        <dbReference type="EMBL" id="MDC7226864.1"/>
    </source>
</evidence>
<feature type="short sequence motif" description="Histidine triad motif" evidence="2 3">
    <location>
        <begin position="104"/>
        <end position="108"/>
    </location>
</feature>
<evidence type="ECO:0000256" key="1">
    <source>
        <dbReference type="PIRSR" id="PIRSR601310-1"/>
    </source>
</evidence>
<reference evidence="5 6" key="1">
    <citation type="submission" date="2022-12" db="EMBL/GenBank/DDBJ databases">
        <title>Metagenome assembled genome from gulf of manar.</title>
        <authorList>
            <person name="Kohli P."/>
            <person name="Pk S."/>
            <person name="Venkata Ramana C."/>
            <person name="Sasikala C."/>
        </authorList>
    </citation>
    <scope>NUCLEOTIDE SEQUENCE [LARGE SCALE GENOMIC DNA]</scope>
    <source>
        <strain evidence="5">JB008</strain>
    </source>
</reference>
<dbReference type="PRINTS" id="PR00332">
    <property type="entry name" value="HISTRIAD"/>
</dbReference>
<evidence type="ECO:0000256" key="3">
    <source>
        <dbReference type="PROSITE-ProRule" id="PRU00464"/>
    </source>
</evidence>
<dbReference type="InterPro" id="IPR001310">
    <property type="entry name" value="Histidine_triad_HIT"/>
</dbReference>
<dbReference type="InterPro" id="IPR011146">
    <property type="entry name" value="HIT-like"/>
</dbReference>
<proteinExistence type="predicted"/>
<evidence type="ECO:0000313" key="6">
    <source>
        <dbReference type="Proteomes" id="UP001221217"/>
    </source>
</evidence>
<protein>
    <submittedName>
        <fullName evidence="5">HIT family protein</fullName>
    </submittedName>
</protein>
<comment type="caution">
    <text evidence="5">The sequence shown here is derived from an EMBL/GenBank/DDBJ whole genome shotgun (WGS) entry which is preliminary data.</text>
</comment>
<dbReference type="PANTHER" id="PTHR46648">
    <property type="entry name" value="HIT FAMILY PROTEIN 1"/>
    <property type="match status" value="1"/>
</dbReference>
<dbReference type="PROSITE" id="PS51084">
    <property type="entry name" value="HIT_2"/>
    <property type="match status" value="1"/>
</dbReference>
<dbReference type="CDD" id="cd01277">
    <property type="entry name" value="HINT_subgroup"/>
    <property type="match status" value="1"/>
</dbReference>
<accession>A0AAJ1MNV4</accession>
<name>A0AAJ1MNV4_9SPIO</name>
<organism evidence="5 6">
    <name type="scientific">Candidatus Thalassospirochaeta sargassi</name>
    <dbReference type="NCBI Taxonomy" id="3119039"/>
    <lineage>
        <taxon>Bacteria</taxon>
        <taxon>Pseudomonadati</taxon>
        <taxon>Spirochaetota</taxon>
        <taxon>Spirochaetia</taxon>
        <taxon>Spirochaetales</taxon>
        <taxon>Spirochaetaceae</taxon>
        <taxon>Candidatus Thalassospirochaeta</taxon>
    </lineage>
</organism>
<dbReference type="EMBL" id="JAQQAL010000018">
    <property type="protein sequence ID" value="MDC7226864.1"/>
    <property type="molecule type" value="Genomic_DNA"/>
</dbReference>
<feature type="domain" description="HIT" evidence="4">
    <location>
        <begin position="7"/>
        <end position="119"/>
    </location>
</feature>
<dbReference type="InterPro" id="IPR039384">
    <property type="entry name" value="HINT"/>
</dbReference>
<evidence type="ECO:0000256" key="2">
    <source>
        <dbReference type="PIRSR" id="PIRSR601310-3"/>
    </source>
</evidence>